<feature type="transmembrane region" description="Helical" evidence="1">
    <location>
        <begin position="117"/>
        <end position="140"/>
    </location>
</feature>
<feature type="transmembrane region" description="Helical" evidence="1">
    <location>
        <begin position="89"/>
        <end position="111"/>
    </location>
</feature>
<sequence>MHNKNYFITIINITVSALLSYAATHMILKLTGYSVISTLNINGFTEIDSHATSYSLLKICFIFIFVMNMIFIILLYFKRNYARTDINNYLVTAISVGVILVVYLVTIFFGINIYSKRFVIVLLTNTILFIFIYYIVNSYFMSYPCNIHIFIKELYNSTKYLIVVVLFICSVHIVFFIVNKLISPLDLQVNSIKKQVAEQAEYIDAIRLEIESKMKYNINSERNDAINNKHIIKSIRYNSDIKSVQNDCGNIESCWKVEDIQKGTEYRRIIDNQSNMLMIISQPHKNNSLINALPKYIDSPTSLESVVVNGDYTLFTNTWHIDTDWRNNEKNIYYSLSAWVWSDTELSTMLMLKSNTENIGVSAFHNGGRKWEYITVVYPYDDNPEYFEVSLLNRNGTALFRDVTGLALGDNRFQGVSVSRGGGFSERLYPNEGKRKRIMLVGGSSIQGYGAFNRTVSIILQSKLETIYPGKYEVINYGMGGYRLEGDLISYDTDKMFNDTLLRLFRYNPLFASIQQDFIYEPSIKSLKPDYIILSITPFHSSWAINCLDTCAIFNGYNNCNASLDALLKYKTYPTVSNYYALKQTYLSALECSNKYDERIKIDESSRAHNIDSVALNKYYDLYSGTYTAIWYLVTSIANIFGQHSDVYAITMPINSYMIRINPDSKNYSYYNTYLYESNVYSKVCRELNTKGIIGCLDIHQDFQRKYSSLDYNKYVETGYFFDNAHFSYRGNEYIADTIFSYLKAQL</sequence>
<dbReference type="Proteomes" id="UP000060487">
    <property type="component" value="Unassembled WGS sequence"/>
</dbReference>
<dbReference type="SUPFAM" id="SSF52266">
    <property type="entry name" value="SGNH hydrolase"/>
    <property type="match status" value="1"/>
</dbReference>
<comment type="caution">
    <text evidence="2">The sequence shown here is derived from an EMBL/GenBank/DDBJ whole genome shotgun (WGS) entry which is preliminary data.</text>
</comment>
<feature type="transmembrane region" description="Helical" evidence="1">
    <location>
        <begin position="160"/>
        <end position="178"/>
    </location>
</feature>
<proteinExistence type="predicted"/>
<keyword evidence="1" id="KW-0472">Membrane</keyword>
<gene>
    <name evidence="2" type="ORF">ASN18_1891</name>
</gene>
<keyword evidence="1" id="KW-0812">Transmembrane</keyword>
<evidence type="ECO:0000313" key="3">
    <source>
        <dbReference type="Proteomes" id="UP000060487"/>
    </source>
</evidence>
<protein>
    <recommendedName>
        <fullName evidence="4">SGNH/GDSL hydrolase family protein</fullName>
    </recommendedName>
</protein>
<organism evidence="2 3">
    <name type="scientific">Candidatus Magnetominusculus xianensis</name>
    <dbReference type="NCBI Taxonomy" id="1748249"/>
    <lineage>
        <taxon>Bacteria</taxon>
        <taxon>Pseudomonadati</taxon>
        <taxon>Nitrospirota</taxon>
        <taxon>Nitrospiria</taxon>
        <taxon>Nitrospirales</taxon>
        <taxon>Nitrospiraceae</taxon>
        <taxon>Candidatus Magnetominusculus</taxon>
    </lineage>
</organism>
<dbReference type="EMBL" id="LNQR01000067">
    <property type="protein sequence ID" value="KWT84961.1"/>
    <property type="molecule type" value="Genomic_DNA"/>
</dbReference>
<feature type="transmembrane region" description="Helical" evidence="1">
    <location>
        <begin position="56"/>
        <end position="77"/>
    </location>
</feature>
<evidence type="ECO:0008006" key="4">
    <source>
        <dbReference type="Google" id="ProtNLM"/>
    </source>
</evidence>
<dbReference type="InterPro" id="IPR036514">
    <property type="entry name" value="SGNH_hydro_sf"/>
</dbReference>
<dbReference type="RefSeq" id="WP_085052504.1">
    <property type="nucleotide sequence ID" value="NZ_LNQR01000067.1"/>
</dbReference>
<evidence type="ECO:0000313" key="2">
    <source>
        <dbReference type="EMBL" id="KWT84961.1"/>
    </source>
</evidence>
<evidence type="ECO:0000256" key="1">
    <source>
        <dbReference type="SAM" id="Phobius"/>
    </source>
</evidence>
<accession>A0ABR5SG56</accession>
<name>A0ABR5SG56_9BACT</name>
<keyword evidence="1" id="KW-1133">Transmembrane helix</keyword>
<dbReference type="Gene3D" id="3.40.50.1110">
    <property type="entry name" value="SGNH hydrolase"/>
    <property type="match status" value="2"/>
</dbReference>
<keyword evidence="3" id="KW-1185">Reference proteome</keyword>
<reference evidence="2 3" key="1">
    <citation type="submission" date="2015-11" db="EMBL/GenBank/DDBJ databases">
        <authorList>
            <person name="Lin W."/>
        </authorList>
    </citation>
    <scope>NUCLEOTIDE SEQUENCE [LARGE SCALE GENOMIC DNA]</scope>
    <source>
        <strain evidence="2 3">HCH-1</strain>
    </source>
</reference>
<feature type="transmembrane region" description="Helical" evidence="1">
    <location>
        <begin position="7"/>
        <end position="28"/>
    </location>
</feature>